<organism evidence="1 2">
    <name type="scientific">Larinioides sclopetarius</name>
    <dbReference type="NCBI Taxonomy" id="280406"/>
    <lineage>
        <taxon>Eukaryota</taxon>
        <taxon>Metazoa</taxon>
        <taxon>Ecdysozoa</taxon>
        <taxon>Arthropoda</taxon>
        <taxon>Chelicerata</taxon>
        <taxon>Arachnida</taxon>
        <taxon>Araneae</taxon>
        <taxon>Araneomorphae</taxon>
        <taxon>Entelegynae</taxon>
        <taxon>Araneoidea</taxon>
        <taxon>Araneidae</taxon>
        <taxon>Larinioides</taxon>
    </lineage>
</organism>
<accession>A0AAV2BVN6</accession>
<evidence type="ECO:0000313" key="2">
    <source>
        <dbReference type="Proteomes" id="UP001497382"/>
    </source>
</evidence>
<dbReference type="EMBL" id="CAXIEN010000550">
    <property type="protein sequence ID" value="CAL1300356.1"/>
    <property type="molecule type" value="Genomic_DNA"/>
</dbReference>
<sequence length="60" mass="6745">MFCALCLLEQFCYITRINKLSSRCLIRLCNPPNRCAQSSNAYRKIVAIFYVLGPLSAGTV</sequence>
<dbReference type="Proteomes" id="UP001497382">
    <property type="component" value="Unassembled WGS sequence"/>
</dbReference>
<reference evidence="1 2" key="1">
    <citation type="submission" date="2024-04" db="EMBL/GenBank/DDBJ databases">
        <authorList>
            <person name="Rising A."/>
            <person name="Reimegard J."/>
            <person name="Sonavane S."/>
            <person name="Akerstrom W."/>
            <person name="Nylinder S."/>
            <person name="Hedman E."/>
            <person name="Kallberg Y."/>
        </authorList>
    </citation>
    <scope>NUCLEOTIDE SEQUENCE [LARGE SCALE GENOMIC DNA]</scope>
</reference>
<keyword evidence="2" id="KW-1185">Reference proteome</keyword>
<gene>
    <name evidence="1" type="ORF">LARSCL_LOCUS21900</name>
</gene>
<name>A0AAV2BVN6_9ARAC</name>
<evidence type="ECO:0000313" key="1">
    <source>
        <dbReference type="EMBL" id="CAL1300356.1"/>
    </source>
</evidence>
<dbReference type="AlphaFoldDB" id="A0AAV2BVN6"/>
<proteinExistence type="predicted"/>
<protein>
    <submittedName>
        <fullName evidence="1">Uncharacterized protein</fullName>
    </submittedName>
</protein>
<comment type="caution">
    <text evidence="1">The sequence shown here is derived from an EMBL/GenBank/DDBJ whole genome shotgun (WGS) entry which is preliminary data.</text>
</comment>